<dbReference type="PROSITE" id="PS00512">
    <property type="entry name" value="ALPHA_GALACTOSIDASE"/>
    <property type="match status" value="1"/>
</dbReference>
<accession>A0ABZ3C5W8</accession>
<dbReference type="PANTHER" id="PTHR43053">
    <property type="entry name" value="GLYCOSIDASE FAMILY 31"/>
    <property type="match status" value="1"/>
</dbReference>
<comment type="similarity">
    <text evidence="5">Belongs to the glycosyl hydrolase.</text>
</comment>
<dbReference type="Pfam" id="PF02065">
    <property type="entry name" value="Melibiase"/>
    <property type="match status" value="1"/>
</dbReference>
<dbReference type="RefSeq" id="WP_342372261.1">
    <property type="nucleotide sequence ID" value="NZ_CP115965.1"/>
</dbReference>
<proteinExistence type="inferred from homology"/>
<dbReference type="InterPro" id="IPR013785">
    <property type="entry name" value="Aldolase_TIM"/>
</dbReference>
<comment type="catalytic activity">
    <reaction evidence="1 5">
        <text>Hydrolysis of terminal, non-reducing alpha-D-galactose residues in alpha-D-galactosides, including galactose oligosaccharides, galactomannans and galactolipids.</text>
        <dbReference type="EC" id="3.2.1.22"/>
    </reaction>
</comment>
<evidence type="ECO:0000256" key="4">
    <source>
        <dbReference type="ARBA" id="ARBA00023295"/>
    </source>
</evidence>
<dbReference type="PANTHER" id="PTHR43053:SF3">
    <property type="entry name" value="ALPHA-GALACTOSIDASE C-RELATED"/>
    <property type="match status" value="1"/>
</dbReference>
<reference evidence="8 9" key="1">
    <citation type="journal article" date="2023" name="Environ Microbiome">
        <title>A coral-associated actinobacterium mitigates coral bleaching under heat stress.</title>
        <authorList>
            <person name="Li J."/>
            <person name="Zou Y."/>
            <person name="Li Q."/>
            <person name="Zhang J."/>
            <person name="Bourne D.G."/>
            <person name="Lyu Y."/>
            <person name="Liu C."/>
            <person name="Zhang S."/>
        </authorList>
    </citation>
    <scope>NUCLEOTIDE SEQUENCE [LARGE SCALE GENOMIC DNA]</scope>
    <source>
        <strain evidence="8 9">SCSIO 13291</strain>
    </source>
</reference>
<name>A0ABZ3C5W8_9ACTN</name>
<gene>
    <name evidence="8" type="ORF">PCC79_14755</name>
</gene>
<dbReference type="Gene3D" id="3.20.20.70">
    <property type="entry name" value="Aldolase class I"/>
    <property type="match status" value="1"/>
</dbReference>
<dbReference type="PRINTS" id="PR00743">
    <property type="entry name" value="GLHYDRLASE36"/>
</dbReference>
<dbReference type="CDD" id="cd14791">
    <property type="entry name" value="GH36"/>
    <property type="match status" value="1"/>
</dbReference>
<dbReference type="EC" id="3.2.1.22" evidence="2 5"/>
<dbReference type="InterPro" id="IPR038417">
    <property type="entry name" value="Alpga-gal_N_sf"/>
</dbReference>
<feature type="domain" description="Glycosyl hydrolase family 36 N-terminal" evidence="7">
    <location>
        <begin position="24"/>
        <end position="247"/>
    </location>
</feature>
<feature type="region of interest" description="Disordered" evidence="6">
    <location>
        <begin position="167"/>
        <end position="186"/>
    </location>
</feature>
<dbReference type="GO" id="GO:0004557">
    <property type="term" value="F:alpha-galactosidase activity"/>
    <property type="evidence" value="ECO:0007669"/>
    <property type="project" value="UniProtKB-EC"/>
</dbReference>
<dbReference type="InterPro" id="IPR017853">
    <property type="entry name" value="GH"/>
</dbReference>
<keyword evidence="9" id="KW-1185">Reference proteome</keyword>
<organism evidence="8 9">
    <name type="scientific">Propioniciclava soli</name>
    <dbReference type="NCBI Taxonomy" id="2775081"/>
    <lineage>
        <taxon>Bacteria</taxon>
        <taxon>Bacillati</taxon>
        <taxon>Actinomycetota</taxon>
        <taxon>Actinomycetes</taxon>
        <taxon>Propionibacteriales</taxon>
        <taxon>Propionibacteriaceae</taxon>
        <taxon>Propioniciclava</taxon>
    </lineage>
</organism>
<dbReference type="Proteomes" id="UP001434337">
    <property type="component" value="Chromosome"/>
</dbReference>
<dbReference type="SUPFAM" id="SSF51445">
    <property type="entry name" value="(Trans)glycosidases"/>
    <property type="match status" value="1"/>
</dbReference>
<sequence>MTQTSFPLTRGGVTLVLTTRDVHLPVVTYWGPALTADDDPAATLTPPFVSDQTEELVECSLLPEESRGWLGTPGLAGHRAGRHSTHAFVVDDVDADATSATFRAAADGLALTLRVALTEEGVVELGAEITNTGADAYTLDALTPALRVPPHARELLDLTGRHLRERSPQRHPFSVGSLRRDNRRGRTSLQSTTLMIAGEEGFGFRAGRVWGVHVAWSGNHTHLAERSHGGEQILAGGELFGPGELVLAPGETYATPTLLASFGVGLDALSARYHGWLRRVNGPRRPRPITLNTWEAVYFAHDHDALVELAEVAAGVGVERFVLDDGWFGSRRDDTTGLGDWAVSDAVWPGGLEPLAEAVRGLGMEFGLWVEPEMVNLDSDLARAHPDWILRPDAERLPLRVRNQHVLNLTHPEVVDHLAERLVELVRRLGIAYLKWDHNRDLIEACGVAGERLVHDQTLAYYRLVDHLKRECPGLEIESCASGGGRVDLGVLTRTDRVWASDCNDALERQDIQRWTGLLLPPEVVGAHVGPPRGHTTGRTQELSFRAGTALFGHFGIEWDLRTASQAERERLAAWVTRAKEVRDLLATGATVRTEDRDGTRVHGVVGPDRALFAVVQLATSPTYPTAPVTLPGLDPDARWRVRLDELTPQPGLPWASGTPVLSGRALAESGLAAPTLHPEHLAIIHLERSES</sequence>
<dbReference type="EMBL" id="CP115965">
    <property type="protein sequence ID" value="WZW98134.1"/>
    <property type="molecule type" value="Genomic_DNA"/>
</dbReference>
<dbReference type="Pfam" id="PF16875">
    <property type="entry name" value="Glyco_hydro_36N"/>
    <property type="match status" value="1"/>
</dbReference>
<protein>
    <recommendedName>
        <fullName evidence="2 5">Alpha-galactosidase</fullName>
        <ecNumber evidence="2 5">3.2.1.22</ecNumber>
    </recommendedName>
</protein>
<evidence type="ECO:0000256" key="2">
    <source>
        <dbReference type="ARBA" id="ARBA00012755"/>
    </source>
</evidence>
<evidence type="ECO:0000256" key="1">
    <source>
        <dbReference type="ARBA" id="ARBA00001255"/>
    </source>
</evidence>
<evidence type="ECO:0000256" key="3">
    <source>
        <dbReference type="ARBA" id="ARBA00022801"/>
    </source>
</evidence>
<dbReference type="Gene3D" id="2.70.98.60">
    <property type="entry name" value="alpha-galactosidase from lactobacil brevis"/>
    <property type="match status" value="1"/>
</dbReference>
<dbReference type="InterPro" id="IPR000111">
    <property type="entry name" value="Glyco_hydro_27/36_CS"/>
</dbReference>
<dbReference type="InterPro" id="IPR050985">
    <property type="entry name" value="Alpha-glycosidase_related"/>
</dbReference>
<evidence type="ECO:0000313" key="9">
    <source>
        <dbReference type="Proteomes" id="UP001434337"/>
    </source>
</evidence>
<evidence type="ECO:0000256" key="6">
    <source>
        <dbReference type="SAM" id="MobiDB-lite"/>
    </source>
</evidence>
<evidence type="ECO:0000259" key="7">
    <source>
        <dbReference type="Pfam" id="PF16875"/>
    </source>
</evidence>
<dbReference type="PIRSF" id="PIRSF005536">
    <property type="entry name" value="Agal"/>
    <property type="match status" value="1"/>
</dbReference>
<dbReference type="InterPro" id="IPR031704">
    <property type="entry name" value="Glyco_hydro_36_N"/>
</dbReference>
<evidence type="ECO:0000256" key="5">
    <source>
        <dbReference type="PIRNR" id="PIRNR005536"/>
    </source>
</evidence>
<dbReference type="InterPro" id="IPR002252">
    <property type="entry name" value="Glyco_hydro_36"/>
</dbReference>
<keyword evidence="4 5" id="KW-0326">Glycosidase</keyword>
<keyword evidence="3 5" id="KW-0378">Hydrolase</keyword>
<evidence type="ECO:0000313" key="8">
    <source>
        <dbReference type="EMBL" id="WZW98134.1"/>
    </source>
</evidence>